<feature type="chain" id="PRO_5013121273" description="Lipoprotein" evidence="1">
    <location>
        <begin position="22"/>
        <end position="184"/>
    </location>
</feature>
<feature type="signal peptide" evidence="1">
    <location>
        <begin position="1"/>
        <end position="21"/>
    </location>
</feature>
<proteinExistence type="predicted"/>
<dbReference type="EMBL" id="CP022535">
    <property type="protein sequence ID" value="ASP28456.1"/>
    <property type="molecule type" value="Genomic_DNA"/>
</dbReference>
<dbReference type="RefSeq" id="WP_094049212.1">
    <property type="nucleotide sequence ID" value="NZ_CP022535.1"/>
</dbReference>
<evidence type="ECO:0008006" key="4">
    <source>
        <dbReference type="Google" id="ProtNLM"/>
    </source>
</evidence>
<name>A0A222EPT5_9MOLU</name>
<reference evidence="2 3" key="1">
    <citation type="submission" date="2017-07" db="EMBL/GenBank/DDBJ databases">
        <title>Complete genome sequence of Spiroplasma corruscae EC-1 (DSM 19793).</title>
        <authorList>
            <person name="Tsai Y.-M."/>
            <person name="Lo W.-S."/>
            <person name="Kuo C.-H."/>
        </authorList>
    </citation>
    <scope>NUCLEOTIDE SEQUENCE [LARGE SCALE GENOMIC DNA]</scope>
    <source>
        <strain evidence="2 3">EC-1</strain>
    </source>
</reference>
<protein>
    <recommendedName>
        <fullName evidence="4">Lipoprotein</fullName>
    </recommendedName>
</protein>
<evidence type="ECO:0000313" key="2">
    <source>
        <dbReference type="EMBL" id="ASP28456.1"/>
    </source>
</evidence>
<evidence type="ECO:0000313" key="3">
    <source>
        <dbReference type="Proteomes" id="UP000203229"/>
    </source>
</evidence>
<dbReference type="Proteomes" id="UP000203229">
    <property type="component" value="Chromosome"/>
</dbReference>
<dbReference type="OrthoDB" id="390792at2"/>
<evidence type="ECO:0000256" key="1">
    <source>
        <dbReference type="SAM" id="SignalP"/>
    </source>
</evidence>
<keyword evidence="1" id="KW-0732">Signal</keyword>
<accession>A0A222EPT5</accession>
<organism evidence="2 3">
    <name type="scientific">Spiroplasma corruscae</name>
    <dbReference type="NCBI Taxonomy" id="216934"/>
    <lineage>
        <taxon>Bacteria</taxon>
        <taxon>Bacillati</taxon>
        <taxon>Mycoplasmatota</taxon>
        <taxon>Mollicutes</taxon>
        <taxon>Entomoplasmatales</taxon>
        <taxon>Spiroplasmataceae</taxon>
        <taxon>Spiroplasma</taxon>
    </lineage>
</organism>
<dbReference type="KEGG" id="scou:SCORR_v1c06840"/>
<keyword evidence="3" id="KW-1185">Reference proteome</keyword>
<dbReference type="AlphaFoldDB" id="A0A222EPT5"/>
<gene>
    <name evidence="2" type="ORF">SCORR_v1c06840</name>
</gene>
<sequence>MFKKMIVLLGSLGLVSTSTMISTNVVSCGDSNDIKTLTYNQGKGDVDVITLLTDNSTNLGSDKKPLQVNNSKLVIDYPDTKGKAGVSNVDNNFEGTQNTSFINLVEKNEYQIKVEEIFTEVKDMQPTVNVNDSTMSSYIMTVRGTKDSSTLEVMFIKQTIGVSGENITCTNSTDYKLTVKIEVQ</sequence>